<comment type="subcellular location">
    <subcellularLocation>
        <location evidence="1">Membrane</location>
        <topology evidence="1">Multi-pass membrane protein</topology>
    </subcellularLocation>
</comment>
<keyword evidence="2 8" id="KW-0349">Heme</keyword>
<feature type="transmembrane region" description="Helical" evidence="9">
    <location>
        <begin position="45"/>
        <end position="66"/>
    </location>
</feature>
<dbReference type="GO" id="GO:0016020">
    <property type="term" value="C:membrane"/>
    <property type="evidence" value="ECO:0007669"/>
    <property type="project" value="UniProtKB-SubCell"/>
</dbReference>
<feature type="transmembrane region" description="Helical" evidence="9">
    <location>
        <begin position="87"/>
        <end position="106"/>
    </location>
</feature>
<dbReference type="Pfam" id="PF01127">
    <property type="entry name" value="Sdh_cyt"/>
    <property type="match status" value="1"/>
</dbReference>
<evidence type="ECO:0000256" key="7">
    <source>
        <dbReference type="ARBA" id="ARBA00023136"/>
    </source>
</evidence>
<dbReference type="NCBIfam" id="TIGR02970">
    <property type="entry name" value="succ_dehyd_cytB"/>
    <property type="match status" value="1"/>
</dbReference>
<evidence type="ECO:0000313" key="10">
    <source>
        <dbReference type="EMBL" id="RWS28950.1"/>
    </source>
</evidence>
<dbReference type="InterPro" id="IPR000701">
    <property type="entry name" value="SuccDH_FuR_B_TM-su"/>
</dbReference>
<dbReference type="InterPro" id="IPR018495">
    <property type="entry name" value="Succ_DH_cyt_bsu_CS"/>
</dbReference>
<evidence type="ECO:0000256" key="3">
    <source>
        <dbReference type="ARBA" id="ARBA00022692"/>
    </source>
</evidence>
<dbReference type="InterPro" id="IPR014314">
    <property type="entry name" value="Succ_DH_cytb556"/>
</dbReference>
<evidence type="ECO:0000256" key="6">
    <source>
        <dbReference type="ARBA" id="ARBA00023004"/>
    </source>
</evidence>
<gene>
    <name evidence="10" type="ORF">B4U80_04613</name>
</gene>
<dbReference type="GO" id="GO:0046872">
    <property type="term" value="F:metal ion binding"/>
    <property type="evidence" value="ECO:0007669"/>
    <property type="project" value="UniProtKB-KW"/>
</dbReference>
<dbReference type="VEuPathDB" id="VectorBase:LDEU003091"/>
<dbReference type="STRING" id="299467.A0A443SN50"/>
<dbReference type="PIRSF" id="PIRSF000178">
    <property type="entry name" value="SDH_cyt_b560"/>
    <property type="match status" value="1"/>
</dbReference>
<dbReference type="OrthoDB" id="588261at2759"/>
<accession>A0A443SN50</accession>
<proteinExistence type="predicted"/>
<protein>
    <submittedName>
        <fullName evidence="10">Mitochondrial complex succinate-ubiquinone oxidoreductase subunit C-like protein</fullName>
    </submittedName>
</protein>
<dbReference type="Gene3D" id="1.20.1300.10">
    <property type="entry name" value="Fumarate reductase/succinate dehydrogenase, transmembrane subunit"/>
    <property type="match status" value="1"/>
</dbReference>
<dbReference type="PROSITE" id="PS01001">
    <property type="entry name" value="SDH_CYT_2"/>
    <property type="match status" value="1"/>
</dbReference>
<keyword evidence="4 8" id="KW-0479">Metal-binding</keyword>
<name>A0A443SN50_9ACAR</name>
<feature type="binding site" description="axial binding residue" evidence="8">
    <location>
        <position position="64"/>
    </location>
    <ligand>
        <name>heme</name>
        <dbReference type="ChEBI" id="CHEBI:30413"/>
        <note>ligand shared with second transmembrane subunit</note>
    </ligand>
    <ligandPart>
        <name>Fe</name>
        <dbReference type="ChEBI" id="CHEBI:18248"/>
    </ligandPart>
</feature>
<evidence type="ECO:0000256" key="1">
    <source>
        <dbReference type="ARBA" id="ARBA00004141"/>
    </source>
</evidence>
<dbReference type="Proteomes" id="UP000288716">
    <property type="component" value="Unassembled WGS sequence"/>
</dbReference>
<dbReference type="PANTHER" id="PTHR10978:SF5">
    <property type="entry name" value="SUCCINATE DEHYDROGENASE CYTOCHROME B560 SUBUNIT, MITOCHONDRIAL"/>
    <property type="match status" value="1"/>
</dbReference>
<comment type="cofactor">
    <cofactor evidence="8">
        <name>heme</name>
        <dbReference type="ChEBI" id="CHEBI:30413"/>
    </cofactor>
    <text evidence="8">The heme is bound between the two transmembrane subunits.</text>
</comment>
<evidence type="ECO:0000256" key="8">
    <source>
        <dbReference type="PIRSR" id="PIRSR000178-1"/>
    </source>
</evidence>
<evidence type="ECO:0000256" key="2">
    <source>
        <dbReference type="ARBA" id="ARBA00022617"/>
    </source>
</evidence>
<dbReference type="GO" id="GO:0009055">
    <property type="term" value="F:electron transfer activity"/>
    <property type="evidence" value="ECO:0007669"/>
    <property type="project" value="InterPro"/>
</dbReference>
<dbReference type="CDD" id="cd03499">
    <property type="entry name" value="SQR_TypeC_SdhC"/>
    <property type="match status" value="1"/>
</dbReference>
<dbReference type="GO" id="GO:0006099">
    <property type="term" value="P:tricarboxylic acid cycle"/>
    <property type="evidence" value="ECO:0007669"/>
    <property type="project" value="InterPro"/>
</dbReference>
<dbReference type="PANTHER" id="PTHR10978">
    <property type="entry name" value="SUCCINATE DEHYDROGENASE CYTOCHROME B560 SUBUNIT"/>
    <property type="match status" value="1"/>
</dbReference>
<dbReference type="GO" id="GO:0006121">
    <property type="term" value="P:mitochondrial electron transport, succinate to ubiquinone"/>
    <property type="evidence" value="ECO:0007669"/>
    <property type="project" value="TreeGrafter"/>
</dbReference>
<keyword evidence="11" id="KW-1185">Reference proteome</keyword>
<sequence>MTSFLSFTHRMTGLSLSALLYGWGISEIFATSNFAQQLAWMQSTFPSSFLATIKFLTITSFGFHLFNGIRHLLWDMGIGFSLRELYTSGYVVLALTAAIAGIAAMYY</sequence>
<dbReference type="EMBL" id="NCKV01001139">
    <property type="protein sequence ID" value="RWS28950.1"/>
    <property type="molecule type" value="Genomic_DNA"/>
</dbReference>
<organism evidence="10 11">
    <name type="scientific">Leptotrombidium deliense</name>
    <dbReference type="NCBI Taxonomy" id="299467"/>
    <lineage>
        <taxon>Eukaryota</taxon>
        <taxon>Metazoa</taxon>
        <taxon>Ecdysozoa</taxon>
        <taxon>Arthropoda</taxon>
        <taxon>Chelicerata</taxon>
        <taxon>Arachnida</taxon>
        <taxon>Acari</taxon>
        <taxon>Acariformes</taxon>
        <taxon>Trombidiformes</taxon>
        <taxon>Prostigmata</taxon>
        <taxon>Anystina</taxon>
        <taxon>Parasitengona</taxon>
        <taxon>Trombiculoidea</taxon>
        <taxon>Trombiculidae</taxon>
        <taxon>Leptotrombidium</taxon>
    </lineage>
</organism>
<evidence type="ECO:0000313" key="11">
    <source>
        <dbReference type="Proteomes" id="UP000288716"/>
    </source>
</evidence>
<keyword evidence="7 9" id="KW-0472">Membrane</keyword>
<dbReference type="InterPro" id="IPR034804">
    <property type="entry name" value="SQR/QFR_C/D"/>
</dbReference>
<evidence type="ECO:0000256" key="4">
    <source>
        <dbReference type="ARBA" id="ARBA00022723"/>
    </source>
</evidence>
<keyword evidence="3 9" id="KW-0812">Transmembrane</keyword>
<keyword evidence="5 9" id="KW-1133">Transmembrane helix</keyword>
<evidence type="ECO:0000256" key="5">
    <source>
        <dbReference type="ARBA" id="ARBA00022989"/>
    </source>
</evidence>
<keyword evidence="10" id="KW-0830">Ubiquinone</keyword>
<reference evidence="10 11" key="1">
    <citation type="journal article" date="2018" name="Gigascience">
        <title>Genomes of trombidid mites reveal novel predicted allergens and laterally-transferred genes associated with secondary metabolism.</title>
        <authorList>
            <person name="Dong X."/>
            <person name="Chaisiri K."/>
            <person name="Xia D."/>
            <person name="Armstrong S.D."/>
            <person name="Fang Y."/>
            <person name="Donnelly M.J."/>
            <person name="Kadowaki T."/>
            <person name="McGarry J.W."/>
            <person name="Darby A.C."/>
            <person name="Makepeace B.L."/>
        </authorList>
    </citation>
    <scope>NUCLEOTIDE SEQUENCE [LARGE SCALE GENOMIC DNA]</scope>
    <source>
        <strain evidence="10">UoL-UT</strain>
    </source>
</reference>
<dbReference type="SUPFAM" id="SSF81343">
    <property type="entry name" value="Fumarate reductase respiratory complex transmembrane subunits"/>
    <property type="match status" value="1"/>
</dbReference>
<evidence type="ECO:0000256" key="9">
    <source>
        <dbReference type="SAM" id="Phobius"/>
    </source>
</evidence>
<comment type="caution">
    <text evidence="10">The sequence shown here is derived from an EMBL/GenBank/DDBJ whole genome shotgun (WGS) entry which is preliminary data.</text>
</comment>
<dbReference type="AlphaFoldDB" id="A0A443SN50"/>
<dbReference type="GO" id="GO:0005739">
    <property type="term" value="C:mitochondrion"/>
    <property type="evidence" value="ECO:0007669"/>
    <property type="project" value="GOC"/>
</dbReference>
<keyword evidence="6 8" id="KW-0408">Iron</keyword>